<proteinExistence type="predicted"/>
<evidence type="ECO:0000259" key="1">
    <source>
        <dbReference type="Pfam" id="PF16461"/>
    </source>
</evidence>
<dbReference type="AlphaFoldDB" id="A0AAE9ZEY2"/>
<reference evidence="2" key="1">
    <citation type="submission" date="2023-02" db="EMBL/GenBank/DDBJ databases">
        <title>Genome sequence of Hyphococcus flavus.</title>
        <authorList>
            <person name="Rong J.-C."/>
            <person name="Zhao Q."/>
            <person name="Yi M."/>
            <person name="Wu J.-Y."/>
        </authorList>
    </citation>
    <scope>NUCLEOTIDE SEQUENCE</scope>
    <source>
        <strain evidence="2">MCCC 1K03223</strain>
    </source>
</reference>
<protein>
    <submittedName>
        <fullName evidence="2">Phage tail tube protein</fullName>
    </submittedName>
</protein>
<dbReference type="InterPro" id="IPR032494">
    <property type="entry name" value="Phage_TTP_N"/>
</dbReference>
<evidence type="ECO:0000313" key="3">
    <source>
        <dbReference type="Proteomes" id="UP001214043"/>
    </source>
</evidence>
<feature type="domain" description="Lambda phage tail tube protein N-terminal" evidence="1">
    <location>
        <begin position="28"/>
        <end position="138"/>
    </location>
</feature>
<dbReference type="Pfam" id="PF16461">
    <property type="entry name" value="Phage_TTP_12"/>
    <property type="match status" value="1"/>
</dbReference>
<dbReference type="Proteomes" id="UP001214043">
    <property type="component" value="Chromosome"/>
</dbReference>
<evidence type="ECO:0000313" key="2">
    <source>
        <dbReference type="EMBL" id="WDI31593.1"/>
    </source>
</evidence>
<dbReference type="EMBL" id="CP118166">
    <property type="protein sequence ID" value="WDI31593.1"/>
    <property type="molecule type" value="Genomic_DNA"/>
</dbReference>
<dbReference type="RefSeq" id="WP_274493480.1">
    <property type="nucleotide sequence ID" value="NZ_CP118166.1"/>
</dbReference>
<dbReference type="Gene3D" id="4.10.410.40">
    <property type="match status" value="1"/>
</dbReference>
<organism evidence="2 3">
    <name type="scientific">Hyphococcus flavus</name>
    <dbReference type="NCBI Taxonomy" id="1866326"/>
    <lineage>
        <taxon>Bacteria</taxon>
        <taxon>Pseudomonadati</taxon>
        <taxon>Pseudomonadota</taxon>
        <taxon>Alphaproteobacteria</taxon>
        <taxon>Parvularculales</taxon>
        <taxon>Parvularculaceae</taxon>
        <taxon>Hyphococcus</taxon>
    </lineage>
</organism>
<keyword evidence="3" id="KW-1185">Reference proteome</keyword>
<name>A0AAE9ZEY2_9PROT</name>
<dbReference type="KEGG" id="hfl:PUV54_00095"/>
<gene>
    <name evidence="2" type="ORF">PUV54_00095</name>
</gene>
<sequence>MTSNAINFEGSQVEIGQGNAVTVDEGADTFDEISEVKSTDGPGGDTTIFDVTHSQSTAKEKRAGTKDEGGFNVVANYIPGDTGQQSCQTARTNRQLRNVKVTLSDGTVFDFKAFCRRFQVTSGIDQAYDANIDFEISGDVTVTPA</sequence>
<accession>A0AAE9ZEY2</accession>